<sequence length="160" mass="19021">MKLLVLDLDGTLWDHQDASRLVPPFQRNGNEIIDAYGNKLRLFDGVLEFLEWAKDRFILSIASWNVKELVRPILEEFGIWEYFLFPKIEYHPNKADMILRTLKQLKSAGYEVSEIIYVDDRTIHLGDIKKRIPNLRFIHMWVDVKSFEELRELLEDCEVI</sequence>
<dbReference type="InterPro" id="IPR036412">
    <property type="entry name" value="HAD-like_sf"/>
</dbReference>
<keyword evidence="2" id="KW-1185">Reference proteome</keyword>
<reference evidence="1" key="2">
    <citation type="submission" date="2022-06" db="EMBL/GenBank/DDBJ databases">
        <authorList>
            <person name="Park Y.-J."/>
        </authorList>
    </citation>
    <scope>NUCLEOTIDE SEQUENCE</scope>
    <source>
        <strain evidence="1">TY</strain>
    </source>
</reference>
<dbReference type="NCBIfam" id="TIGR01685">
    <property type="entry name" value="MDP-1"/>
    <property type="match status" value="1"/>
</dbReference>
<protein>
    <submittedName>
        <fullName evidence="1">Magnesium-dependent phosphatase-1</fullName>
    </submittedName>
</protein>
<evidence type="ECO:0000313" key="2">
    <source>
        <dbReference type="Proteomes" id="UP001055732"/>
    </source>
</evidence>
<name>A0A9E7MW78_THEAG</name>
<proteinExistence type="predicted"/>
<dbReference type="PANTHER" id="PTHR17901:SF14">
    <property type="entry name" value="MAGNESIUM-DEPENDENT PHOSPHATASE 1"/>
    <property type="match status" value="1"/>
</dbReference>
<dbReference type="Gene3D" id="3.40.50.1000">
    <property type="entry name" value="HAD superfamily/HAD-like"/>
    <property type="match status" value="1"/>
</dbReference>
<reference evidence="1" key="1">
    <citation type="journal article" date="1998" name="Int. J. Syst. Bacteriol. 48 Pt">
        <title>Thermococcus guaymasensis sp. nov. and Thermococcus aggregans sp. nov., two novel thermophilic archaea isolated from the Guaymas Basin hydrothermal vent site.</title>
        <authorList>
            <person name="Canganella F."/>
            <person name="Jones W.J."/>
            <person name="Gambacorta A."/>
            <person name="Antranikian G."/>
        </authorList>
    </citation>
    <scope>NUCLEOTIDE SEQUENCE</scope>
    <source>
        <strain evidence="1">TY</strain>
    </source>
</reference>
<dbReference type="RefSeq" id="WP_253303907.1">
    <property type="nucleotide sequence ID" value="NZ_CP099582.1"/>
</dbReference>
<dbReference type="KEGG" id="tagg:NF865_06210"/>
<dbReference type="InterPro" id="IPR010036">
    <property type="entry name" value="MDP_1_eu_arc"/>
</dbReference>
<dbReference type="InterPro" id="IPR010033">
    <property type="entry name" value="HAD_SF_ppase_IIIC"/>
</dbReference>
<dbReference type="GO" id="GO:0016791">
    <property type="term" value="F:phosphatase activity"/>
    <property type="evidence" value="ECO:0007669"/>
    <property type="project" value="InterPro"/>
</dbReference>
<accession>A0A9E7MW78</accession>
<dbReference type="AlphaFoldDB" id="A0A9E7MW78"/>
<dbReference type="InterPro" id="IPR023214">
    <property type="entry name" value="HAD_sf"/>
</dbReference>
<organism evidence="1 2">
    <name type="scientific">Thermococcus aggregans</name>
    <dbReference type="NCBI Taxonomy" id="110163"/>
    <lineage>
        <taxon>Archaea</taxon>
        <taxon>Methanobacteriati</taxon>
        <taxon>Methanobacteriota</taxon>
        <taxon>Thermococci</taxon>
        <taxon>Thermococcales</taxon>
        <taxon>Thermococcaceae</taxon>
        <taxon>Thermococcus</taxon>
    </lineage>
</organism>
<dbReference type="SUPFAM" id="SSF56784">
    <property type="entry name" value="HAD-like"/>
    <property type="match status" value="1"/>
</dbReference>
<dbReference type="Pfam" id="PF12689">
    <property type="entry name" value="Acid_PPase"/>
    <property type="match status" value="1"/>
</dbReference>
<dbReference type="PANTHER" id="PTHR17901">
    <property type="entry name" value="MAGNESIUM-DEPENDENT PHOSPHATASE 1 MDP1"/>
    <property type="match status" value="1"/>
</dbReference>
<dbReference type="EMBL" id="CP099582">
    <property type="protein sequence ID" value="USS39950.1"/>
    <property type="molecule type" value="Genomic_DNA"/>
</dbReference>
<gene>
    <name evidence="1" type="ORF">NF865_06210</name>
</gene>
<dbReference type="NCBIfam" id="TIGR01681">
    <property type="entry name" value="HAD-SF-IIIC"/>
    <property type="match status" value="1"/>
</dbReference>
<evidence type="ECO:0000313" key="1">
    <source>
        <dbReference type="EMBL" id="USS39950.1"/>
    </source>
</evidence>
<dbReference type="Proteomes" id="UP001055732">
    <property type="component" value="Chromosome"/>
</dbReference>